<evidence type="ECO:0000256" key="5">
    <source>
        <dbReference type="ARBA" id="ARBA00023136"/>
    </source>
</evidence>
<reference evidence="8" key="2">
    <citation type="submission" date="2023-01" db="EMBL/GenBank/DDBJ databases">
        <title>Draft genome sequence of Sulfitobacter pacificus strain NBRC 109915.</title>
        <authorList>
            <person name="Sun Q."/>
            <person name="Mori K."/>
        </authorList>
    </citation>
    <scope>NUCLEOTIDE SEQUENCE</scope>
    <source>
        <strain evidence="8">NBRC 109915</strain>
    </source>
</reference>
<dbReference type="InterPro" id="IPR050638">
    <property type="entry name" value="AA-Vitamin_Transporters"/>
</dbReference>
<proteinExistence type="inferred from homology"/>
<evidence type="ECO:0000313" key="9">
    <source>
        <dbReference type="Proteomes" id="UP001161388"/>
    </source>
</evidence>
<feature type="transmembrane region" description="Helical" evidence="6">
    <location>
        <begin position="174"/>
        <end position="193"/>
    </location>
</feature>
<feature type="domain" description="EamA" evidence="7">
    <location>
        <begin position="8"/>
        <end position="133"/>
    </location>
</feature>
<comment type="similarity">
    <text evidence="2">Belongs to the EamA transporter family.</text>
</comment>
<dbReference type="Proteomes" id="UP001161388">
    <property type="component" value="Unassembled WGS sequence"/>
</dbReference>
<protein>
    <submittedName>
        <fullName evidence="8">ABC transporter permease</fullName>
    </submittedName>
</protein>
<name>A0ABQ5VLX9_9RHOB</name>
<comment type="caution">
    <text evidence="8">The sequence shown here is derived from an EMBL/GenBank/DDBJ whole genome shotgun (WGS) entry which is preliminary data.</text>
</comment>
<dbReference type="PANTHER" id="PTHR32322:SF2">
    <property type="entry name" value="EAMA DOMAIN-CONTAINING PROTEIN"/>
    <property type="match status" value="1"/>
</dbReference>
<dbReference type="InterPro" id="IPR000620">
    <property type="entry name" value="EamA_dom"/>
</dbReference>
<organism evidence="8 9">
    <name type="scientific">Sulfitobacter pacificus</name>
    <dbReference type="NCBI Taxonomy" id="1499314"/>
    <lineage>
        <taxon>Bacteria</taxon>
        <taxon>Pseudomonadati</taxon>
        <taxon>Pseudomonadota</taxon>
        <taxon>Alphaproteobacteria</taxon>
        <taxon>Rhodobacterales</taxon>
        <taxon>Roseobacteraceae</taxon>
        <taxon>Sulfitobacter</taxon>
    </lineage>
</organism>
<evidence type="ECO:0000259" key="7">
    <source>
        <dbReference type="Pfam" id="PF00892"/>
    </source>
</evidence>
<accession>A0ABQ5VLX9</accession>
<dbReference type="SUPFAM" id="SSF103481">
    <property type="entry name" value="Multidrug resistance efflux transporter EmrE"/>
    <property type="match status" value="2"/>
</dbReference>
<sequence length="294" mass="30671">MPQRTDLFLTALAPAIWGSSYIVTTQMLPQDMPLTVAMLRALPAGLILLAWTRVFPPMGWYGRVFILGALNFSIFWAMLFVAAYRLPGGLAATLGAVQPLLVLLLARFALGREMNALGIAAALAGLVGVALLVLGPNVAADPVGILAALAGAASMAAGTVLTRKWQPPVSALSFTAWQLAAGGLLLLPFSLLLEPALPRLTATNIAGFAWLGLIGAALTYFLWFRGIAKFGPATVTAFGFLSPLTAVLLGWALLGQVMTPVQGIGAAIVLASVWMGQRAGRSATEISHKSGIIV</sequence>
<keyword evidence="4 6" id="KW-1133">Transmembrane helix</keyword>
<evidence type="ECO:0000256" key="4">
    <source>
        <dbReference type="ARBA" id="ARBA00022989"/>
    </source>
</evidence>
<feature type="transmembrane region" description="Helical" evidence="6">
    <location>
        <begin position="32"/>
        <end position="52"/>
    </location>
</feature>
<keyword evidence="5 6" id="KW-0472">Membrane</keyword>
<dbReference type="Pfam" id="PF00892">
    <property type="entry name" value="EamA"/>
    <property type="match status" value="2"/>
</dbReference>
<feature type="transmembrane region" description="Helical" evidence="6">
    <location>
        <begin position="90"/>
        <end position="110"/>
    </location>
</feature>
<reference evidence="8" key="1">
    <citation type="journal article" date="2014" name="Int. J. Syst. Evol. Microbiol.">
        <title>Complete genome of a new Firmicutes species belonging to the dominant human colonic microbiota ('Ruminococcus bicirculans') reveals two chromosomes and a selective capacity to utilize plant glucans.</title>
        <authorList>
            <consortium name="NISC Comparative Sequencing Program"/>
            <person name="Wegmann U."/>
            <person name="Louis P."/>
            <person name="Goesmann A."/>
            <person name="Henrissat B."/>
            <person name="Duncan S.H."/>
            <person name="Flint H.J."/>
        </authorList>
    </citation>
    <scope>NUCLEOTIDE SEQUENCE</scope>
    <source>
        <strain evidence="8">NBRC 109915</strain>
    </source>
</reference>
<keyword evidence="3 6" id="KW-0812">Transmembrane</keyword>
<gene>
    <name evidence="8" type="ORF">GCM10007927_29130</name>
</gene>
<feature type="transmembrane region" description="Helical" evidence="6">
    <location>
        <begin position="235"/>
        <end position="254"/>
    </location>
</feature>
<feature type="transmembrane region" description="Helical" evidence="6">
    <location>
        <begin position="205"/>
        <end position="223"/>
    </location>
</feature>
<keyword evidence="9" id="KW-1185">Reference proteome</keyword>
<feature type="transmembrane region" description="Helical" evidence="6">
    <location>
        <begin position="64"/>
        <end position="84"/>
    </location>
</feature>
<feature type="transmembrane region" description="Helical" evidence="6">
    <location>
        <begin position="260"/>
        <end position="276"/>
    </location>
</feature>
<feature type="transmembrane region" description="Helical" evidence="6">
    <location>
        <begin position="142"/>
        <end position="162"/>
    </location>
</feature>
<dbReference type="InterPro" id="IPR037185">
    <property type="entry name" value="EmrE-like"/>
</dbReference>
<evidence type="ECO:0000313" key="8">
    <source>
        <dbReference type="EMBL" id="GLQ28110.1"/>
    </source>
</evidence>
<feature type="domain" description="EamA" evidence="7">
    <location>
        <begin position="144"/>
        <end position="275"/>
    </location>
</feature>
<evidence type="ECO:0000256" key="2">
    <source>
        <dbReference type="ARBA" id="ARBA00007362"/>
    </source>
</evidence>
<evidence type="ECO:0000256" key="6">
    <source>
        <dbReference type="SAM" id="Phobius"/>
    </source>
</evidence>
<dbReference type="PANTHER" id="PTHR32322">
    <property type="entry name" value="INNER MEMBRANE TRANSPORTER"/>
    <property type="match status" value="1"/>
</dbReference>
<evidence type="ECO:0000256" key="3">
    <source>
        <dbReference type="ARBA" id="ARBA00022692"/>
    </source>
</evidence>
<dbReference type="EMBL" id="BSNL01000001">
    <property type="protein sequence ID" value="GLQ28110.1"/>
    <property type="molecule type" value="Genomic_DNA"/>
</dbReference>
<evidence type="ECO:0000256" key="1">
    <source>
        <dbReference type="ARBA" id="ARBA00004141"/>
    </source>
</evidence>
<dbReference type="RefSeq" id="WP_284374543.1">
    <property type="nucleotide sequence ID" value="NZ_BSNL01000001.1"/>
</dbReference>
<feature type="transmembrane region" description="Helical" evidence="6">
    <location>
        <begin position="117"/>
        <end position="136"/>
    </location>
</feature>
<comment type="subcellular location">
    <subcellularLocation>
        <location evidence="1">Membrane</location>
        <topology evidence="1">Multi-pass membrane protein</topology>
    </subcellularLocation>
</comment>